<keyword evidence="2 6" id="KW-0812">Transmembrane</keyword>
<evidence type="ECO:0000256" key="4">
    <source>
        <dbReference type="ARBA" id="ARBA00023136"/>
    </source>
</evidence>
<dbReference type="InterPro" id="IPR032816">
    <property type="entry name" value="VTT_dom"/>
</dbReference>
<feature type="non-terminal residue" evidence="8">
    <location>
        <position position="184"/>
    </location>
</feature>
<evidence type="ECO:0000256" key="5">
    <source>
        <dbReference type="ARBA" id="ARBA00025797"/>
    </source>
</evidence>
<feature type="transmembrane region" description="Helical" evidence="6">
    <location>
        <begin position="77"/>
        <end position="104"/>
    </location>
</feature>
<feature type="non-terminal residue" evidence="8">
    <location>
        <position position="1"/>
    </location>
</feature>
<dbReference type="EMBL" id="GL883093">
    <property type="protein sequence ID" value="EGG11056.1"/>
    <property type="molecule type" value="Genomic_DNA"/>
</dbReference>
<evidence type="ECO:0000256" key="6">
    <source>
        <dbReference type="SAM" id="Phobius"/>
    </source>
</evidence>
<dbReference type="HOGENOM" id="CLU_038944_0_1_1"/>
<evidence type="ECO:0000256" key="1">
    <source>
        <dbReference type="ARBA" id="ARBA00004141"/>
    </source>
</evidence>
<dbReference type="GO" id="GO:0000045">
    <property type="term" value="P:autophagosome assembly"/>
    <property type="evidence" value="ECO:0007669"/>
    <property type="project" value="TreeGrafter"/>
</dbReference>
<dbReference type="OrthoDB" id="3364966at2759"/>
<proteinExistence type="inferred from homology"/>
<feature type="transmembrane region" description="Helical" evidence="6">
    <location>
        <begin position="157"/>
        <end position="177"/>
    </location>
</feature>
<organism evidence="9">
    <name type="scientific">Melampsora larici-populina (strain 98AG31 / pathotype 3-4-7)</name>
    <name type="common">Poplar leaf rust fungus</name>
    <dbReference type="NCBI Taxonomy" id="747676"/>
    <lineage>
        <taxon>Eukaryota</taxon>
        <taxon>Fungi</taxon>
        <taxon>Dikarya</taxon>
        <taxon>Basidiomycota</taxon>
        <taxon>Pucciniomycotina</taxon>
        <taxon>Pucciniomycetes</taxon>
        <taxon>Pucciniales</taxon>
        <taxon>Melampsoraceae</taxon>
        <taxon>Melampsora</taxon>
    </lineage>
</organism>
<dbReference type="PANTHER" id="PTHR43220">
    <property type="match status" value="1"/>
</dbReference>
<dbReference type="InterPro" id="IPR045014">
    <property type="entry name" value="TM41A/B"/>
</dbReference>
<gene>
    <name evidence="8" type="ORF">MELLADRAFT_29346</name>
</gene>
<evidence type="ECO:0000313" key="9">
    <source>
        <dbReference type="Proteomes" id="UP000001072"/>
    </source>
</evidence>
<feature type="transmembrane region" description="Helical" evidence="6">
    <location>
        <begin position="44"/>
        <end position="71"/>
    </location>
</feature>
<dbReference type="AlphaFoldDB" id="F4R8P1"/>
<evidence type="ECO:0000256" key="2">
    <source>
        <dbReference type="ARBA" id="ARBA00022692"/>
    </source>
</evidence>
<dbReference type="GO" id="GO:0005789">
    <property type="term" value="C:endoplasmic reticulum membrane"/>
    <property type="evidence" value="ECO:0007669"/>
    <property type="project" value="TreeGrafter"/>
</dbReference>
<keyword evidence="4 6" id="KW-0472">Membrane</keyword>
<dbReference type="STRING" id="747676.F4R8P1"/>
<comment type="subcellular location">
    <subcellularLocation>
        <location evidence="1">Membrane</location>
        <topology evidence="1">Multi-pass membrane protein</topology>
    </subcellularLocation>
</comment>
<evidence type="ECO:0000313" key="8">
    <source>
        <dbReference type="EMBL" id="EGG11056.1"/>
    </source>
</evidence>
<dbReference type="Pfam" id="PF09335">
    <property type="entry name" value="VTT_dom"/>
    <property type="match status" value="1"/>
</dbReference>
<evidence type="ECO:0000256" key="3">
    <source>
        <dbReference type="ARBA" id="ARBA00022989"/>
    </source>
</evidence>
<keyword evidence="9" id="KW-1185">Reference proteome</keyword>
<dbReference type="Proteomes" id="UP000001072">
    <property type="component" value="Unassembled WGS sequence"/>
</dbReference>
<sequence length="184" mass="20724">LPPVAEEHRSMLTLPTSFDALKKLNQLLQIYKTKNYYRLLSSFILIYLFLQAFSLPGSMYLSILAGAMYGVKLGLPLVSFCVGTGALLCYKLSSNLGSTIFLYSPSLRNRLEVWKMKIETKTNRLDLFSYLIVIRISPLPPHWVVNLLAPHVGIELGIFWLSTCIGIMPVTLIHTQLGTTLDQM</sequence>
<dbReference type="VEuPathDB" id="FungiDB:MELLADRAFT_29346"/>
<dbReference type="RefSeq" id="XP_007405658.1">
    <property type="nucleotide sequence ID" value="XM_007405596.1"/>
</dbReference>
<keyword evidence="3 6" id="KW-1133">Transmembrane helix</keyword>
<comment type="similarity">
    <text evidence="5">Belongs to the TMEM41 family.</text>
</comment>
<accession>F4R8P1</accession>
<protein>
    <recommendedName>
        <fullName evidence="7">VTT domain-containing protein</fullName>
    </recommendedName>
</protein>
<dbReference type="eggNOG" id="KOG3140">
    <property type="taxonomic scope" value="Eukaryota"/>
</dbReference>
<dbReference type="InParanoid" id="F4R8P1"/>
<reference evidence="9" key="1">
    <citation type="journal article" date="2011" name="Proc. Natl. Acad. Sci. U.S.A.">
        <title>Obligate biotrophy features unraveled by the genomic analysis of rust fungi.</title>
        <authorList>
            <person name="Duplessis S."/>
            <person name="Cuomo C.A."/>
            <person name="Lin Y.-C."/>
            <person name="Aerts A."/>
            <person name="Tisserant E."/>
            <person name="Veneault-Fourrey C."/>
            <person name="Joly D.L."/>
            <person name="Hacquard S."/>
            <person name="Amselem J."/>
            <person name="Cantarel B.L."/>
            <person name="Chiu R."/>
            <person name="Coutinho P.M."/>
            <person name="Feau N."/>
            <person name="Field M."/>
            <person name="Frey P."/>
            <person name="Gelhaye E."/>
            <person name="Goldberg J."/>
            <person name="Grabherr M.G."/>
            <person name="Kodira C.D."/>
            <person name="Kohler A."/>
            <person name="Kuees U."/>
            <person name="Lindquist E.A."/>
            <person name="Lucas S.M."/>
            <person name="Mago R."/>
            <person name="Mauceli E."/>
            <person name="Morin E."/>
            <person name="Murat C."/>
            <person name="Pangilinan J.L."/>
            <person name="Park R."/>
            <person name="Pearson M."/>
            <person name="Quesneville H."/>
            <person name="Rouhier N."/>
            <person name="Sakthikumar S."/>
            <person name="Salamov A.A."/>
            <person name="Schmutz J."/>
            <person name="Selles B."/>
            <person name="Shapiro H."/>
            <person name="Tanguay P."/>
            <person name="Tuskan G.A."/>
            <person name="Henrissat B."/>
            <person name="Van de Peer Y."/>
            <person name="Rouze P."/>
            <person name="Ellis J.G."/>
            <person name="Dodds P.N."/>
            <person name="Schein J.E."/>
            <person name="Zhong S."/>
            <person name="Hamelin R.C."/>
            <person name="Grigoriev I.V."/>
            <person name="Szabo L.J."/>
            <person name="Martin F."/>
        </authorList>
    </citation>
    <scope>NUCLEOTIDE SEQUENCE [LARGE SCALE GENOMIC DNA]</scope>
    <source>
        <strain evidence="9">98AG31 / pathotype 3-4-7</strain>
    </source>
</reference>
<feature type="domain" description="VTT" evidence="7">
    <location>
        <begin position="55"/>
        <end position="179"/>
    </location>
</feature>
<dbReference type="PANTHER" id="PTHR43220:SF18">
    <property type="entry name" value="TRANSMEMBRANE PROTEIN 41B"/>
    <property type="match status" value="1"/>
</dbReference>
<dbReference type="GeneID" id="18927066"/>
<name>F4R8P1_MELLP</name>
<dbReference type="KEGG" id="mlr:MELLADRAFT_29346"/>
<evidence type="ECO:0000259" key="7">
    <source>
        <dbReference type="Pfam" id="PF09335"/>
    </source>
</evidence>